<name>A0A4R4V1L6_9PSEU</name>
<keyword evidence="3" id="KW-0328">Glycosyltransferase</keyword>
<dbReference type="GO" id="GO:0016763">
    <property type="term" value="F:pentosyltransferase activity"/>
    <property type="evidence" value="ECO:0007669"/>
    <property type="project" value="TreeGrafter"/>
</dbReference>
<evidence type="ECO:0000256" key="6">
    <source>
        <dbReference type="ARBA" id="ARBA00022989"/>
    </source>
</evidence>
<keyword evidence="2" id="KW-1003">Cell membrane</keyword>
<keyword evidence="7 8" id="KW-0472">Membrane</keyword>
<dbReference type="OrthoDB" id="3563487at2"/>
<accession>A0A4R4V1L6</accession>
<evidence type="ECO:0000256" key="1">
    <source>
        <dbReference type="ARBA" id="ARBA00004651"/>
    </source>
</evidence>
<evidence type="ECO:0000313" key="9">
    <source>
        <dbReference type="EMBL" id="TDC93099.1"/>
    </source>
</evidence>
<feature type="transmembrane region" description="Helical" evidence="8">
    <location>
        <begin position="144"/>
        <end position="164"/>
    </location>
</feature>
<evidence type="ECO:0008006" key="11">
    <source>
        <dbReference type="Google" id="ProtNLM"/>
    </source>
</evidence>
<dbReference type="RefSeq" id="WP_132622295.1">
    <property type="nucleotide sequence ID" value="NZ_SMKV01000011.1"/>
</dbReference>
<dbReference type="PANTHER" id="PTHR33908">
    <property type="entry name" value="MANNOSYLTRANSFERASE YKCB-RELATED"/>
    <property type="match status" value="1"/>
</dbReference>
<dbReference type="GO" id="GO:0005886">
    <property type="term" value="C:plasma membrane"/>
    <property type="evidence" value="ECO:0007669"/>
    <property type="project" value="UniProtKB-SubCell"/>
</dbReference>
<gene>
    <name evidence="9" type="ORF">E1161_10980</name>
</gene>
<keyword evidence="10" id="KW-1185">Reference proteome</keyword>
<evidence type="ECO:0000256" key="2">
    <source>
        <dbReference type="ARBA" id="ARBA00022475"/>
    </source>
</evidence>
<comment type="subcellular location">
    <subcellularLocation>
        <location evidence="1">Cell membrane</location>
        <topology evidence="1">Multi-pass membrane protein</topology>
    </subcellularLocation>
</comment>
<reference evidence="9 10" key="1">
    <citation type="submission" date="2019-03" db="EMBL/GenBank/DDBJ databases">
        <title>Draft genome sequences of novel Actinobacteria.</title>
        <authorList>
            <person name="Sahin N."/>
            <person name="Ay H."/>
            <person name="Saygin H."/>
        </authorList>
    </citation>
    <scope>NUCLEOTIDE SEQUENCE [LARGE SCALE GENOMIC DNA]</scope>
    <source>
        <strain evidence="9 10">16K404</strain>
    </source>
</reference>
<feature type="transmembrane region" description="Helical" evidence="8">
    <location>
        <begin position="333"/>
        <end position="356"/>
    </location>
</feature>
<comment type="caution">
    <text evidence="9">The sequence shown here is derived from an EMBL/GenBank/DDBJ whole genome shotgun (WGS) entry which is preliminary data.</text>
</comment>
<evidence type="ECO:0000256" key="7">
    <source>
        <dbReference type="ARBA" id="ARBA00023136"/>
    </source>
</evidence>
<feature type="transmembrane region" description="Helical" evidence="8">
    <location>
        <begin position="393"/>
        <end position="411"/>
    </location>
</feature>
<organism evidence="9 10">
    <name type="scientific">Saccharopolyspora aridisoli</name>
    <dbReference type="NCBI Taxonomy" id="2530385"/>
    <lineage>
        <taxon>Bacteria</taxon>
        <taxon>Bacillati</taxon>
        <taxon>Actinomycetota</taxon>
        <taxon>Actinomycetes</taxon>
        <taxon>Pseudonocardiales</taxon>
        <taxon>Pseudonocardiaceae</taxon>
        <taxon>Saccharopolyspora</taxon>
    </lineage>
</organism>
<feature type="transmembrane region" description="Helical" evidence="8">
    <location>
        <begin position="32"/>
        <end position="54"/>
    </location>
</feature>
<dbReference type="EMBL" id="SMKV01000011">
    <property type="protein sequence ID" value="TDC93099.1"/>
    <property type="molecule type" value="Genomic_DNA"/>
</dbReference>
<feature type="transmembrane region" description="Helical" evidence="8">
    <location>
        <begin position="362"/>
        <end position="381"/>
    </location>
</feature>
<dbReference type="InterPro" id="IPR050297">
    <property type="entry name" value="LipidA_mod_glycosyltrf_83"/>
</dbReference>
<keyword evidence="6 8" id="KW-1133">Transmembrane helix</keyword>
<feature type="transmembrane region" description="Helical" evidence="8">
    <location>
        <begin position="237"/>
        <end position="260"/>
    </location>
</feature>
<keyword evidence="4" id="KW-0808">Transferase</keyword>
<feature type="transmembrane region" description="Helical" evidence="8">
    <location>
        <begin position="171"/>
        <end position="187"/>
    </location>
</feature>
<dbReference type="Proteomes" id="UP000294744">
    <property type="component" value="Unassembled WGS sequence"/>
</dbReference>
<dbReference type="PANTHER" id="PTHR33908:SF11">
    <property type="entry name" value="MEMBRANE PROTEIN"/>
    <property type="match status" value="1"/>
</dbReference>
<feature type="transmembrane region" description="Helical" evidence="8">
    <location>
        <begin position="90"/>
        <end position="109"/>
    </location>
</feature>
<dbReference type="GO" id="GO:0009103">
    <property type="term" value="P:lipopolysaccharide biosynthetic process"/>
    <property type="evidence" value="ECO:0007669"/>
    <property type="project" value="UniProtKB-ARBA"/>
</dbReference>
<feature type="transmembrane region" description="Helical" evidence="8">
    <location>
        <begin position="199"/>
        <end position="225"/>
    </location>
</feature>
<evidence type="ECO:0000313" key="10">
    <source>
        <dbReference type="Proteomes" id="UP000294744"/>
    </source>
</evidence>
<evidence type="ECO:0000256" key="3">
    <source>
        <dbReference type="ARBA" id="ARBA00022676"/>
    </source>
</evidence>
<evidence type="ECO:0000256" key="8">
    <source>
        <dbReference type="SAM" id="Phobius"/>
    </source>
</evidence>
<sequence>MSVTNDLVEPELSEPTRRGDLPAARWRADRSALWAVPLLAVAAGLGFVLVNVHYNGGHYIPPLDDTYIHLQYGKQIGQGEFLRYNDGDPISTGASSLLYVLVLGALHFLGMHGGLLMPAAVLFGVVCHALTAAGVVLLGRRVAGPVAGVWAGVLVALSGPLLWGASSGMEVSITSLLLVATLLMLVREAPCGVFKFTPVLASLAALCRLEALVFLLLVPPLMMVLSARRGQNLASRIASVAWCALPFAVIAAQLLFYLVATGHSSPNGSQAKSHLSMPNLSFGELAGKTADNFSAFMEILAGLNRQDFAFPGALLLAALGVAVLVRDGGTRRWVGWTIGIGTLLALGAISTMGTALWQQVRYLQPFLPLFVLAAVIGLVEVGKRLRLGDKAPVALLAVAGLFTALSVPTWVHNAVQDSGGIRERVVALATWTKGNLPEGARLGVHDVGAAAYLGGHPTVDLVGLTTNGLAKPALHGMGALYEELRAMSPDDRPDYIAIYDRMPNGVQLEHLADAGVLGAPVLSLPVMTVYKADWSLIDTGDVPMRPFRGTIRDHVNVGSMTSEADHDHEVHTSRAGFQPLTEARTLETGGHEVVDSARHIVGEEEFTLRNLVPGEEVRLIARHDSAGPKPGLYTGARDVRVLVDGTDLGKHWLKPETKGWSETVITIPAHLVTSSELTVRLAALTSFGPSPDYKAFGYWAVQ</sequence>
<feature type="transmembrane region" description="Helical" evidence="8">
    <location>
        <begin position="308"/>
        <end position="326"/>
    </location>
</feature>
<evidence type="ECO:0000256" key="5">
    <source>
        <dbReference type="ARBA" id="ARBA00022692"/>
    </source>
</evidence>
<feature type="transmembrane region" description="Helical" evidence="8">
    <location>
        <begin position="116"/>
        <end position="138"/>
    </location>
</feature>
<protein>
    <recommendedName>
        <fullName evidence="11">4-amino-4-deoxy-L-arabinose transferase-like glycosyltransferase</fullName>
    </recommendedName>
</protein>
<proteinExistence type="predicted"/>
<dbReference type="AlphaFoldDB" id="A0A4R4V1L6"/>
<keyword evidence="5 8" id="KW-0812">Transmembrane</keyword>
<evidence type="ECO:0000256" key="4">
    <source>
        <dbReference type="ARBA" id="ARBA00022679"/>
    </source>
</evidence>